<reference evidence="3 4" key="1">
    <citation type="journal article" date="2014" name="Nat. Genet.">
        <title>Genome and transcriptome of the porcine whipworm Trichuris suis.</title>
        <authorList>
            <person name="Jex A.R."/>
            <person name="Nejsum P."/>
            <person name="Schwarz E.M."/>
            <person name="Hu L."/>
            <person name="Young N.D."/>
            <person name="Hall R.S."/>
            <person name="Korhonen P.K."/>
            <person name="Liao S."/>
            <person name="Thamsborg S."/>
            <person name="Xia J."/>
            <person name="Xu P."/>
            <person name="Wang S."/>
            <person name="Scheerlinck J.P."/>
            <person name="Hofmann A."/>
            <person name="Sternberg P.W."/>
            <person name="Wang J."/>
            <person name="Gasser R.B."/>
        </authorList>
    </citation>
    <scope>NUCLEOTIDE SEQUENCE [LARGE SCALE GENOMIC DNA]</scope>
    <source>
        <strain evidence="3">DCEP-RM93F</strain>
        <strain evidence="2">DCEP-RM93M</strain>
    </source>
</reference>
<evidence type="ECO:0000313" key="3">
    <source>
        <dbReference type="EMBL" id="KFD71899.1"/>
    </source>
</evidence>
<name>A0A085NR03_9BILA</name>
<evidence type="ECO:0000313" key="4">
    <source>
        <dbReference type="Proteomes" id="UP000030764"/>
    </source>
</evidence>
<dbReference type="EMBL" id="KL367480">
    <property type="protein sequence ID" value="KFD71899.1"/>
    <property type="molecule type" value="Genomic_DNA"/>
</dbReference>
<sequence>MCENLLLDAGITTVVRKVLAKLPSGRFRMFKHLAVRHPLPNDCYDQLKNCLSGRLAIAPAERPRRLESPPSELGDWKSSQRYGQLETPYPGEVDTGLTREIFLKRLHSA</sequence>
<gene>
    <name evidence="2" type="ORF">M513_08152</name>
    <name evidence="3" type="ORF">M514_08152</name>
</gene>
<proteinExistence type="predicted"/>
<organism evidence="3">
    <name type="scientific">Trichuris suis</name>
    <name type="common">pig whipworm</name>
    <dbReference type="NCBI Taxonomy" id="68888"/>
    <lineage>
        <taxon>Eukaryota</taxon>
        <taxon>Metazoa</taxon>
        <taxon>Ecdysozoa</taxon>
        <taxon>Nematoda</taxon>
        <taxon>Enoplea</taxon>
        <taxon>Dorylaimia</taxon>
        <taxon>Trichinellida</taxon>
        <taxon>Trichuridae</taxon>
        <taxon>Trichuris</taxon>
    </lineage>
</organism>
<feature type="region of interest" description="Disordered" evidence="1">
    <location>
        <begin position="62"/>
        <end position="91"/>
    </location>
</feature>
<protein>
    <submittedName>
        <fullName evidence="3">Uncharacterized protein</fullName>
    </submittedName>
</protein>
<keyword evidence="4" id="KW-1185">Reference proteome</keyword>
<dbReference type="AlphaFoldDB" id="A0A085NR03"/>
<dbReference type="Proteomes" id="UP000030764">
    <property type="component" value="Unassembled WGS sequence"/>
</dbReference>
<accession>A0A085NR03</accession>
<dbReference type="Proteomes" id="UP000030758">
    <property type="component" value="Unassembled WGS sequence"/>
</dbReference>
<evidence type="ECO:0000313" key="2">
    <source>
        <dbReference type="EMBL" id="KFD50970.1"/>
    </source>
</evidence>
<evidence type="ECO:0000256" key="1">
    <source>
        <dbReference type="SAM" id="MobiDB-lite"/>
    </source>
</evidence>
<dbReference type="EMBL" id="KL363245">
    <property type="protein sequence ID" value="KFD50970.1"/>
    <property type="molecule type" value="Genomic_DNA"/>
</dbReference>